<proteinExistence type="inferred from homology"/>
<keyword evidence="9" id="KW-1185">Reference proteome</keyword>
<feature type="transmembrane region" description="Helical" evidence="7">
    <location>
        <begin position="91"/>
        <end position="113"/>
    </location>
</feature>
<keyword evidence="6 7" id="KW-0472">Membrane</keyword>
<evidence type="ECO:0000256" key="7">
    <source>
        <dbReference type="SAM" id="Phobius"/>
    </source>
</evidence>
<evidence type="ECO:0000256" key="2">
    <source>
        <dbReference type="ARBA" id="ARBA00010199"/>
    </source>
</evidence>
<dbReference type="NCBIfam" id="TIGR00797">
    <property type="entry name" value="matE"/>
    <property type="match status" value="1"/>
</dbReference>
<comment type="subcellular location">
    <subcellularLocation>
        <location evidence="1">Membrane</location>
        <topology evidence="1">Multi-pass membrane protein</topology>
    </subcellularLocation>
</comment>
<dbReference type="Pfam" id="PF01554">
    <property type="entry name" value="MatE"/>
    <property type="match status" value="2"/>
</dbReference>
<gene>
    <name evidence="8" type="ORF">DC363_08995</name>
</gene>
<dbReference type="InterPro" id="IPR050222">
    <property type="entry name" value="MATE_MdtK"/>
</dbReference>
<dbReference type="PANTHER" id="PTHR43298:SF2">
    <property type="entry name" value="FMN_FAD EXPORTER YEEO-RELATED"/>
    <property type="match status" value="1"/>
</dbReference>
<dbReference type="OrthoDB" id="9789527at2"/>
<evidence type="ECO:0000313" key="9">
    <source>
        <dbReference type="Proteomes" id="UP000244817"/>
    </source>
</evidence>
<comment type="similarity">
    <text evidence="2">Belongs to the multi antimicrobial extrusion (MATE) (TC 2.A.66.1) family.</text>
</comment>
<name>A0A2T7FWW2_9RHOB</name>
<feature type="transmembrane region" description="Helical" evidence="7">
    <location>
        <begin position="245"/>
        <end position="264"/>
    </location>
</feature>
<dbReference type="Proteomes" id="UP000244817">
    <property type="component" value="Unassembled WGS sequence"/>
</dbReference>
<dbReference type="GO" id="GO:0042910">
    <property type="term" value="F:xenobiotic transmembrane transporter activity"/>
    <property type="evidence" value="ECO:0007669"/>
    <property type="project" value="InterPro"/>
</dbReference>
<keyword evidence="5 7" id="KW-1133">Transmembrane helix</keyword>
<evidence type="ECO:0000256" key="3">
    <source>
        <dbReference type="ARBA" id="ARBA00022448"/>
    </source>
</evidence>
<dbReference type="GO" id="GO:0015297">
    <property type="term" value="F:antiporter activity"/>
    <property type="evidence" value="ECO:0007669"/>
    <property type="project" value="InterPro"/>
</dbReference>
<feature type="transmembrane region" description="Helical" evidence="7">
    <location>
        <begin position="48"/>
        <end position="70"/>
    </location>
</feature>
<dbReference type="InterPro" id="IPR002528">
    <property type="entry name" value="MATE_fam"/>
</dbReference>
<feature type="transmembrane region" description="Helical" evidence="7">
    <location>
        <begin position="316"/>
        <end position="337"/>
    </location>
</feature>
<evidence type="ECO:0000256" key="1">
    <source>
        <dbReference type="ARBA" id="ARBA00004141"/>
    </source>
</evidence>
<keyword evidence="4 7" id="KW-0812">Transmembrane</keyword>
<feature type="transmembrane region" description="Helical" evidence="7">
    <location>
        <begin position="16"/>
        <end position="36"/>
    </location>
</feature>
<dbReference type="CDD" id="cd13136">
    <property type="entry name" value="MATE_DinF_like"/>
    <property type="match status" value="1"/>
</dbReference>
<evidence type="ECO:0000256" key="5">
    <source>
        <dbReference type="ARBA" id="ARBA00022989"/>
    </source>
</evidence>
<dbReference type="PANTHER" id="PTHR43298">
    <property type="entry name" value="MULTIDRUG RESISTANCE PROTEIN NORM-RELATED"/>
    <property type="match status" value="1"/>
</dbReference>
<feature type="transmembrane region" description="Helical" evidence="7">
    <location>
        <begin position="357"/>
        <end position="378"/>
    </location>
</feature>
<feature type="transmembrane region" description="Helical" evidence="7">
    <location>
        <begin position="171"/>
        <end position="190"/>
    </location>
</feature>
<keyword evidence="3" id="KW-0813">Transport</keyword>
<reference evidence="8 9" key="1">
    <citation type="submission" date="2018-04" db="EMBL/GenBank/DDBJ databases">
        <title>Pelagivirga bohaiensis gen. nov., sp. nov., a bacterium isolated from the Bohai Sea.</title>
        <authorList>
            <person name="Ji X."/>
        </authorList>
    </citation>
    <scope>NUCLEOTIDE SEQUENCE [LARGE SCALE GENOMIC DNA]</scope>
    <source>
        <strain evidence="8 9">BH-SD16</strain>
    </source>
</reference>
<dbReference type="RefSeq" id="WP_108640814.1">
    <property type="nucleotide sequence ID" value="NZ_QCYG01000005.1"/>
</dbReference>
<feature type="transmembrane region" description="Helical" evidence="7">
    <location>
        <begin position="196"/>
        <end position="218"/>
    </location>
</feature>
<comment type="caution">
    <text evidence="8">The sequence shown here is derived from an EMBL/GenBank/DDBJ whole genome shotgun (WGS) entry which is preliminary data.</text>
</comment>
<protein>
    <submittedName>
        <fullName evidence="8">MATE family efflux transporter</fullName>
    </submittedName>
</protein>
<organism evidence="8 9">
    <name type="scientific">Thalassorhabdomicrobium marinisediminis</name>
    <dbReference type="NCBI Taxonomy" id="2170577"/>
    <lineage>
        <taxon>Bacteria</taxon>
        <taxon>Pseudomonadati</taxon>
        <taxon>Pseudomonadota</taxon>
        <taxon>Alphaproteobacteria</taxon>
        <taxon>Rhodobacterales</taxon>
        <taxon>Paracoccaceae</taxon>
        <taxon>Thalassorhabdomicrobium</taxon>
    </lineage>
</organism>
<dbReference type="EMBL" id="QCYG01000005">
    <property type="protein sequence ID" value="PVA06656.1"/>
    <property type="molecule type" value="Genomic_DNA"/>
</dbReference>
<accession>A0A2T7FWW2</accession>
<dbReference type="GO" id="GO:0005886">
    <property type="term" value="C:plasma membrane"/>
    <property type="evidence" value="ECO:0007669"/>
    <property type="project" value="TreeGrafter"/>
</dbReference>
<evidence type="ECO:0000256" key="6">
    <source>
        <dbReference type="ARBA" id="ARBA00023136"/>
    </source>
</evidence>
<feature type="transmembrane region" description="Helical" evidence="7">
    <location>
        <begin position="276"/>
        <end position="295"/>
    </location>
</feature>
<dbReference type="AlphaFoldDB" id="A0A2T7FWW2"/>
<sequence length="442" mass="47004">MADAVAGPGPLTHRRILNIAVPVVLANITVPILGLVDTGVVGQMGEAAPIGAVGIGALILTALYWVFGFLRMGTTGFAAQAIGGGDGAETAAILIRALAIAALAGVSIIALQWPLFAAGFRLSPASAEVETLARSYMSIRVWSAPFLIATYAITGWLVAAERTRAILVMQLTMNGINIALDLVFVLGWGWGVQGVAVATVIAEVSGCVLGLWFCRAAFEAAPWRDRARLLDPAKLKRFASVNTDILIRSLLLQSIFMSFLFFAARYGDTRLAATHILMQFLTVTAYAMDGFAFAAESLVGQALGARRRAAFRRAALLVSGWCFATGVALALAFALFGGTIIDWMTTAPDVRVTARDYLIFMALTPLISAAPFMMDGIFIGATRTRDMRNMMALSTAIYFTAALTLMPLAGSHGLWLALLISFAARGATLAWKYPALERSIDA</sequence>
<feature type="transmembrane region" description="Helical" evidence="7">
    <location>
        <begin position="139"/>
        <end position="159"/>
    </location>
</feature>
<feature type="transmembrane region" description="Helical" evidence="7">
    <location>
        <begin position="390"/>
        <end position="408"/>
    </location>
</feature>
<evidence type="ECO:0000313" key="8">
    <source>
        <dbReference type="EMBL" id="PVA06656.1"/>
    </source>
</evidence>
<evidence type="ECO:0000256" key="4">
    <source>
        <dbReference type="ARBA" id="ARBA00022692"/>
    </source>
</evidence>
<dbReference type="InterPro" id="IPR044644">
    <property type="entry name" value="DinF-like"/>
</dbReference>